<reference evidence="1 2" key="1">
    <citation type="submission" date="2022-06" db="EMBL/GenBank/DDBJ databases">
        <authorList>
            <person name="Sun Q."/>
        </authorList>
    </citation>
    <scope>NUCLEOTIDE SEQUENCE [LARGE SCALE GENOMIC DNA]</scope>
    <source>
        <strain evidence="1 2">S153</strain>
    </source>
</reference>
<keyword evidence="2" id="KW-1185">Reference proteome</keyword>
<dbReference type="Proteomes" id="UP001155079">
    <property type="component" value="Unassembled WGS sequence"/>
</dbReference>
<proteinExistence type="predicted"/>
<evidence type="ECO:0000313" key="1">
    <source>
        <dbReference type="EMBL" id="MCM2399806.1"/>
    </source>
</evidence>
<organism evidence="1 2">
    <name type="scientific">Ciceribacter sichuanensis</name>
    <dbReference type="NCBI Taxonomy" id="2949647"/>
    <lineage>
        <taxon>Bacteria</taxon>
        <taxon>Pseudomonadati</taxon>
        <taxon>Pseudomonadota</taxon>
        <taxon>Alphaproteobacteria</taxon>
        <taxon>Hyphomicrobiales</taxon>
        <taxon>Rhizobiaceae</taxon>
        <taxon>Ciceribacter</taxon>
    </lineage>
</organism>
<dbReference type="EMBL" id="JAMQAY010000001">
    <property type="protein sequence ID" value="MCM2399806.1"/>
    <property type="molecule type" value="Genomic_DNA"/>
</dbReference>
<accession>A0ABT0V3F6</accession>
<sequence>MVDWASARAMLEETVAGVFDVTPCRLVGYRQGQSVNHGIQVDDSRPAFDFLGTIDLQPPADRLTRHPPGDPGTPGATVSYAAVLTAHVGEWPWRPRNGDRVFSGGRTWRIEASERDGSSRPAWYLSEVKHAGG</sequence>
<evidence type="ECO:0000313" key="2">
    <source>
        <dbReference type="Proteomes" id="UP001155079"/>
    </source>
</evidence>
<dbReference type="RefSeq" id="WP_250943720.1">
    <property type="nucleotide sequence ID" value="NZ_JAMQAY010000001.1"/>
</dbReference>
<evidence type="ECO:0008006" key="3">
    <source>
        <dbReference type="Google" id="ProtNLM"/>
    </source>
</evidence>
<name>A0ABT0V3F6_9HYPH</name>
<protein>
    <recommendedName>
        <fullName evidence="3">Head-to-tail stopper</fullName>
    </recommendedName>
</protein>
<gene>
    <name evidence="1" type="ORF">NBH20_01445</name>
</gene>
<comment type="caution">
    <text evidence="1">The sequence shown here is derived from an EMBL/GenBank/DDBJ whole genome shotgun (WGS) entry which is preliminary data.</text>
</comment>